<dbReference type="InterPro" id="IPR022792">
    <property type="entry name" value="T2SS_protein-GspN"/>
</dbReference>
<dbReference type="GO" id="GO:0015628">
    <property type="term" value="P:protein secretion by the type II secretion system"/>
    <property type="evidence" value="ECO:0007669"/>
    <property type="project" value="InterPro"/>
</dbReference>
<evidence type="ECO:0000256" key="5">
    <source>
        <dbReference type="ARBA" id="ARBA00022475"/>
    </source>
</evidence>
<comment type="caution">
    <text evidence="12">The sequence shown here is derived from an EMBL/GenBank/DDBJ whole genome shotgun (WGS) entry which is preliminary data.</text>
</comment>
<sequence>MSRITALLSRKTLWIPLGLVLFLVFAIANIPASWGGYFLTRGTGLALSGVTGTLWNGRASLASLRTQVREYSLGQLSWQLRPLSLLTLSPCATVATRLPQQQFDGEICAAPSGALQVRDADISVPSVLLQTHLPIPIQGQFSSHIDQLQLRGNVLQSLKGNLTWNGARVNTGANWLDIGSYAAELSDNGNNGIKAQFFQLAGPMDVNLAVELTAPSGGRISGELAGPKAFFESANALDMLAMFAQEDRVDEQGKTHYRVDLNL</sequence>
<proteinExistence type="inferred from homology"/>
<organism evidence="12 13">
    <name type="scientific">Cellvibrio mixtus</name>
    <dbReference type="NCBI Taxonomy" id="39650"/>
    <lineage>
        <taxon>Bacteria</taxon>
        <taxon>Pseudomonadati</taxon>
        <taxon>Pseudomonadota</taxon>
        <taxon>Gammaproteobacteria</taxon>
        <taxon>Cellvibrionales</taxon>
        <taxon>Cellvibrionaceae</taxon>
        <taxon>Cellvibrio</taxon>
    </lineage>
</organism>
<reference evidence="13" key="1">
    <citation type="submission" date="2017-05" db="EMBL/GenBank/DDBJ databases">
        <authorList>
            <person name="Barney B.M."/>
        </authorList>
    </citation>
    <scope>NUCLEOTIDE SEQUENCE [LARGE SCALE GENOMIC DNA]</scope>
    <source>
        <strain evidence="13">PSBB022</strain>
    </source>
</reference>
<dbReference type="Pfam" id="PF01203">
    <property type="entry name" value="T2SSN"/>
    <property type="match status" value="1"/>
</dbReference>
<dbReference type="Proteomes" id="UP000216101">
    <property type="component" value="Unassembled WGS sequence"/>
</dbReference>
<dbReference type="RefSeq" id="WP_094985129.1">
    <property type="nucleotide sequence ID" value="NZ_NHNI01000001.1"/>
</dbReference>
<evidence type="ECO:0000313" key="12">
    <source>
        <dbReference type="EMBL" id="OZY87799.1"/>
    </source>
</evidence>
<evidence type="ECO:0000256" key="4">
    <source>
        <dbReference type="ARBA" id="ARBA00022448"/>
    </source>
</evidence>
<dbReference type="AlphaFoldDB" id="A0A266QEM7"/>
<dbReference type="GO" id="GO:0005886">
    <property type="term" value="C:plasma membrane"/>
    <property type="evidence" value="ECO:0007669"/>
    <property type="project" value="UniProtKB-SubCell"/>
</dbReference>
<keyword evidence="8" id="KW-0653">Protein transport</keyword>
<evidence type="ECO:0000256" key="11">
    <source>
        <dbReference type="SAM" id="Phobius"/>
    </source>
</evidence>
<evidence type="ECO:0000256" key="9">
    <source>
        <dbReference type="ARBA" id="ARBA00023136"/>
    </source>
</evidence>
<keyword evidence="5" id="KW-1003">Cell membrane</keyword>
<feature type="transmembrane region" description="Helical" evidence="11">
    <location>
        <begin position="12"/>
        <end position="32"/>
    </location>
</feature>
<keyword evidence="13" id="KW-1185">Reference proteome</keyword>
<evidence type="ECO:0000256" key="1">
    <source>
        <dbReference type="ARBA" id="ARBA00004533"/>
    </source>
</evidence>
<evidence type="ECO:0000256" key="3">
    <source>
        <dbReference type="ARBA" id="ARBA00021563"/>
    </source>
</evidence>
<comment type="subcellular location">
    <subcellularLocation>
        <location evidence="1">Cell inner membrane</location>
    </subcellularLocation>
</comment>
<keyword evidence="4" id="KW-0813">Transport</keyword>
<keyword evidence="6" id="KW-0997">Cell inner membrane</keyword>
<name>A0A266QEM7_9GAMM</name>
<evidence type="ECO:0000256" key="7">
    <source>
        <dbReference type="ARBA" id="ARBA00022692"/>
    </source>
</evidence>
<evidence type="ECO:0000256" key="10">
    <source>
        <dbReference type="ARBA" id="ARBA00030772"/>
    </source>
</evidence>
<evidence type="ECO:0000256" key="6">
    <source>
        <dbReference type="ARBA" id="ARBA00022519"/>
    </source>
</evidence>
<keyword evidence="11" id="KW-1133">Transmembrane helix</keyword>
<evidence type="ECO:0000256" key="2">
    <source>
        <dbReference type="ARBA" id="ARBA00007208"/>
    </source>
</evidence>
<evidence type="ECO:0000256" key="8">
    <source>
        <dbReference type="ARBA" id="ARBA00022927"/>
    </source>
</evidence>
<dbReference type="GO" id="GO:0015627">
    <property type="term" value="C:type II protein secretion system complex"/>
    <property type="evidence" value="ECO:0007669"/>
    <property type="project" value="InterPro"/>
</dbReference>
<evidence type="ECO:0000313" key="13">
    <source>
        <dbReference type="Proteomes" id="UP000216101"/>
    </source>
</evidence>
<gene>
    <name evidence="12" type="ORF">CBP51_12815</name>
</gene>
<keyword evidence="9 11" id="KW-0472">Membrane</keyword>
<accession>A0A266QEM7</accession>
<keyword evidence="7 11" id="KW-0812">Transmembrane</keyword>
<dbReference type="EMBL" id="NHNI01000001">
    <property type="protein sequence ID" value="OZY87799.1"/>
    <property type="molecule type" value="Genomic_DNA"/>
</dbReference>
<protein>
    <recommendedName>
        <fullName evidence="3">Type II secretion system protein N</fullName>
    </recommendedName>
    <alternativeName>
        <fullName evidence="10">General secretion pathway protein N</fullName>
    </alternativeName>
</protein>
<comment type="similarity">
    <text evidence="2">Belongs to the GSP N family.</text>
</comment>